<comment type="similarity">
    <text evidence="1">Belongs to the shaker potassium channel beta subunit family.</text>
</comment>
<keyword evidence="3" id="KW-0560">Oxidoreductase</keyword>
<proteinExistence type="inferred from homology"/>
<accession>A0A1H9XRL1</accession>
<dbReference type="PANTHER" id="PTHR43150">
    <property type="entry name" value="HYPERKINETIC, ISOFORM M"/>
    <property type="match status" value="1"/>
</dbReference>
<evidence type="ECO:0000259" key="4">
    <source>
        <dbReference type="Pfam" id="PF00248"/>
    </source>
</evidence>
<dbReference type="EMBL" id="FOGI01000022">
    <property type="protein sequence ID" value="SES48771.1"/>
    <property type="molecule type" value="Genomic_DNA"/>
</dbReference>
<sequence length="335" mass="36108">MRYRNLGASGLVVSEIGFGNWLTHDTRDVAQECVRTAVRAGVTLFNTAAAWGRGAAEESLARGLVGTPRDDVVISTGVHWPRENGQEPGGLSRKSLFASLHGSLRRLDTDHVDLFHLLRFDYRTPLEETFVALSDLVRQGKVHYVATSEWTAAQIQEAAGLAERHRVPLVGNQPQYSMLWRVPESQVIPACERLGIGQLAAVSLAQGVLAGRYADGVFPAGSRAAGGELSRALVWPLLHHDLLTRIEPLRGIAAACGLTMAQLALAWVLQNPLVATVVVGASRPEQVLENAGAAGVALDLDVLGQIDQLLGSFVQTDPRLTFTPPQYRATDPLPL</sequence>
<dbReference type="InterPro" id="IPR036812">
    <property type="entry name" value="NAD(P)_OxRdtase_dom_sf"/>
</dbReference>
<gene>
    <name evidence="5" type="ORF">SAMN04487818_12214</name>
</gene>
<dbReference type="STRING" id="155974.SAMN04487818_12214"/>
<dbReference type="RefSeq" id="WP_092787017.1">
    <property type="nucleotide sequence ID" value="NZ_FOGI01000022.1"/>
</dbReference>
<dbReference type="Gene3D" id="3.20.20.100">
    <property type="entry name" value="NADP-dependent oxidoreductase domain"/>
    <property type="match status" value="1"/>
</dbReference>
<dbReference type="PANTHER" id="PTHR43150:SF2">
    <property type="entry name" value="HYPERKINETIC, ISOFORM M"/>
    <property type="match status" value="1"/>
</dbReference>
<dbReference type="InterPro" id="IPR023210">
    <property type="entry name" value="NADP_OxRdtase_dom"/>
</dbReference>
<dbReference type="Proteomes" id="UP000199051">
    <property type="component" value="Unassembled WGS sequence"/>
</dbReference>
<keyword evidence="2" id="KW-0521">NADP</keyword>
<name>A0A1H9XRL1_9PSEU</name>
<dbReference type="InterPro" id="IPR005399">
    <property type="entry name" value="K_chnl_volt-dep_bsu_KCNAB-rel"/>
</dbReference>
<evidence type="ECO:0000256" key="2">
    <source>
        <dbReference type="ARBA" id="ARBA00022857"/>
    </source>
</evidence>
<dbReference type="GO" id="GO:0016491">
    <property type="term" value="F:oxidoreductase activity"/>
    <property type="evidence" value="ECO:0007669"/>
    <property type="project" value="UniProtKB-KW"/>
</dbReference>
<dbReference type="AlphaFoldDB" id="A0A1H9XRL1"/>
<keyword evidence="6" id="KW-1185">Reference proteome</keyword>
<evidence type="ECO:0000256" key="3">
    <source>
        <dbReference type="ARBA" id="ARBA00023002"/>
    </source>
</evidence>
<organism evidence="5 6">
    <name type="scientific">Actinokineospora terrae</name>
    <dbReference type="NCBI Taxonomy" id="155974"/>
    <lineage>
        <taxon>Bacteria</taxon>
        <taxon>Bacillati</taxon>
        <taxon>Actinomycetota</taxon>
        <taxon>Actinomycetes</taxon>
        <taxon>Pseudonocardiales</taxon>
        <taxon>Pseudonocardiaceae</taxon>
        <taxon>Actinokineospora</taxon>
    </lineage>
</organism>
<protein>
    <submittedName>
        <fullName evidence="5">Predicted oxidoreductase</fullName>
    </submittedName>
</protein>
<reference evidence="6" key="1">
    <citation type="submission" date="2016-10" db="EMBL/GenBank/DDBJ databases">
        <authorList>
            <person name="Varghese N."/>
            <person name="Submissions S."/>
        </authorList>
    </citation>
    <scope>NUCLEOTIDE SEQUENCE [LARGE SCALE GENOMIC DNA]</scope>
    <source>
        <strain evidence="6">DSM 44260</strain>
    </source>
</reference>
<evidence type="ECO:0000313" key="5">
    <source>
        <dbReference type="EMBL" id="SES48771.1"/>
    </source>
</evidence>
<feature type="domain" description="NADP-dependent oxidoreductase" evidence="4">
    <location>
        <begin position="15"/>
        <end position="309"/>
    </location>
</feature>
<evidence type="ECO:0000256" key="1">
    <source>
        <dbReference type="ARBA" id="ARBA00006515"/>
    </source>
</evidence>
<dbReference type="Pfam" id="PF00248">
    <property type="entry name" value="Aldo_ket_red"/>
    <property type="match status" value="1"/>
</dbReference>
<dbReference type="SUPFAM" id="SSF51430">
    <property type="entry name" value="NAD(P)-linked oxidoreductase"/>
    <property type="match status" value="1"/>
</dbReference>
<evidence type="ECO:0000313" key="6">
    <source>
        <dbReference type="Proteomes" id="UP000199051"/>
    </source>
</evidence>